<proteinExistence type="predicted"/>
<gene>
    <name evidence="2" type="ORF">SKAU_G00006030</name>
</gene>
<dbReference type="EMBL" id="JAINUF010000001">
    <property type="protein sequence ID" value="KAJ8379825.1"/>
    <property type="molecule type" value="Genomic_DNA"/>
</dbReference>
<sequence length="113" mass="12250">MLEENRADPFSETQVNGSVRDNPSSGGSSELLSSLVSLSLLYYAATLVWTEQGQEDGEVETFAVPKREGNDFTLERGGTGAVKSQAGWREGSGKLAAAWAPRATEYSPDHWRV</sequence>
<comment type="caution">
    <text evidence="2">The sequence shown here is derived from an EMBL/GenBank/DDBJ whole genome shotgun (WGS) entry which is preliminary data.</text>
</comment>
<evidence type="ECO:0000256" key="1">
    <source>
        <dbReference type="SAM" id="MobiDB-lite"/>
    </source>
</evidence>
<protein>
    <submittedName>
        <fullName evidence="2">Uncharacterized protein</fullName>
    </submittedName>
</protein>
<evidence type="ECO:0000313" key="3">
    <source>
        <dbReference type="Proteomes" id="UP001152622"/>
    </source>
</evidence>
<name>A0A9Q1GA56_SYNKA</name>
<feature type="region of interest" description="Disordered" evidence="1">
    <location>
        <begin position="1"/>
        <end position="29"/>
    </location>
</feature>
<evidence type="ECO:0000313" key="2">
    <source>
        <dbReference type="EMBL" id="KAJ8379825.1"/>
    </source>
</evidence>
<keyword evidence="3" id="KW-1185">Reference proteome</keyword>
<dbReference type="AlphaFoldDB" id="A0A9Q1GA56"/>
<reference evidence="2" key="1">
    <citation type="journal article" date="2023" name="Science">
        <title>Genome structures resolve the early diversification of teleost fishes.</title>
        <authorList>
            <person name="Parey E."/>
            <person name="Louis A."/>
            <person name="Montfort J."/>
            <person name="Bouchez O."/>
            <person name="Roques C."/>
            <person name="Iampietro C."/>
            <person name="Lluch J."/>
            <person name="Castinel A."/>
            <person name="Donnadieu C."/>
            <person name="Desvignes T."/>
            <person name="Floi Bucao C."/>
            <person name="Jouanno E."/>
            <person name="Wen M."/>
            <person name="Mejri S."/>
            <person name="Dirks R."/>
            <person name="Jansen H."/>
            <person name="Henkel C."/>
            <person name="Chen W.J."/>
            <person name="Zahm M."/>
            <person name="Cabau C."/>
            <person name="Klopp C."/>
            <person name="Thompson A.W."/>
            <person name="Robinson-Rechavi M."/>
            <person name="Braasch I."/>
            <person name="Lecointre G."/>
            <person name="Bobe J."/>
            <person name="Postlethwait J.H."/>
            <person name="Berthelot C."/>
            <person name="Roest Crollius H."/>
            <person name="Guiguen Y."/>
        </authorList>
    </citation>
    <scope>NUCLEOTIDE SEQUENCE</scope>
    <source>
        <strain evidence="2">WJC10195</strain>
    </source>
</reference>
<dbReference type="Proteomes" id="UP001152622">
    <property type="component" value="Chromosome 1"/>
</dbReference>
<organism evidence="2 3">
    <name type="scientific">Synaphobranchus kaupii</name>
    <name type="common">Kaup's arrowtooth eel</name>
    <dbReference type="NCBI Taxonomy" id="118154"/>
    <lineage>
        <taxon>Eukaryota</taxon>
        <taxon>Metazoa</taxon>
        <taxon>Chordata</taxon>
        <taxon>Craniata</taxon>
        <taxon>Vertebrata</taxon>
        <taxon>Euteleostomi</taxon>
        <taxon>Actinopterygii</taxon>
        <taxon>Neopterygii</taxon>
        <taxon>Teleostei</taxon>
        <taxon>Anguilliformes</taxon>
        <taxon>Synaphobranchidae</taxon>
        <taxon>Synaphobranchus</taxon>
    </lineage>
</organism>
<feature type="compositionally biased region" description="Polar residues" evidence="1">
    <location>
        <begin position="11"/>
        <end position="23"/>
    </location>
</feature>
<accession>A0A9Q1GA56</accession>